<dbReference type="InterPro" id="IPR004242">
    <property type="entry name" value="Transposase_21"/>
</dbReference>
<gene>
    <name evidence="1" type="ORF">Sradi_7101000</name>
</gene>
<reference evidence="1" key="2">
    <citation type="journal article" date="2024" name="Plant">
        <title>Genomic evolution and insights into agronomic trait innovations of Sesamum species.</title>
        <authorList>
            <person name="Miao H."/>
            <person name="Wang L."/>
            <person name="Qu L."/>
            <person name="Liu H."/>
            <person name="Sun Y."/>
            <person name="Le M."/>
            <person name="Wang Q."/>
            <person name="Wei S."/>
            <person name="Zheng Y."/>
            <person name="Lin W."/>
            <person name="Duan Y."/>
            <person name="Cao H."/>
            <person name="Xiong S."/>
            <person name="Wang X."/>
            <person name="Wei L."/>
            <person name="Li C."/>
            <person name="Ma Q."/>
            <person name="Ju M."/>
            <person name="Zhao R."/>
            <person name="Li G."/>
            <person name="Mu C."/>
            <person name="Tian Q."/>
            <person name="Mei H."/>
            <person name="Zhang T."/>
            <person name="Gao T."/>
            <person name="Zhang H."/>
        </authorList>
    </citation>
    <scope>NUCLEOTIDE SEQUENCE</scope>
    <source>
        <strain evidence="1">G02</strain>
    </source>
</reference>
<dbReference type="EMBL" id="JACGWJ010000786">
    <property type="protein sequence ID" value="KAL0288296.1"/>
    <property type="molecule type" value="Genomic_DNA"/>
</dbReference>
<accession>A0AAW2J2Q7</accession>
<dbReference type="Pfam" id="PF02992">
    <property type="entry name" value="Transposase_21"/>
    <property type="match status" value="1"/>
</dbReference>
<reference evidence="1" key="1">
    <citation type="submission" date="2020-06" db="EMBL/GenBank/DDBJ databases">
        <authorList>
            <person name="Li T."/>
            <person name="Hu X."/>
            <person name="Zhang T."/>
            <person name="Song X."/>
            <person name="Zhang H."/>
            <person name="Dai N."/>
            <person name="Sheng W."/>
            <person name="Hou X."/>
            <person name="Wei L."/>
        </authorList>
    </citation>
    <scope>NUCLEOTIDE SEQUENCE</scope>
    <source>
        <strain evidence="1">G02</strain>
        <tissue evidence="1">Leaf</tissue>
    </source>
</reference>
<dbReference type="PANTHER" id="PTHR48258:SF4">
    <property type="entry name" value="DUF4216 DOMAIN-CONTAINING PROTEIN"/>
    <property type="match status" value="1"/>
</dbReference>
<organism evidence="1">
    <name type="scientific">Sesamum radiatum</name>
    <name type="common">Black benniseed</name>
    <dbReference type="NCBI Taxonomy" id="300843"/>
    <lineage>
        <taxon>Eukaryota</taxon>
        <taxon>Viridiplantae</taxon>
        <taxon>Streptophyta</taxon>
        <taxon>Embryophyta</taxon>
        <taxon>Tracheophyta</taxon>
        <taxon>Spermatophyta</taxon>
        <taxon>Magnoliopsida</taxon>
        <taxon>eudicotyledons</taxon>
        <taxon>Gunneridae</taxon>
        <taxon>Pentapetalae</taxon>
        <taxon>asterids</taxon>
        <taxon>lamiids</taxon>
        <taxon>Lamiales</taxon>
        <taxon>Pedaliaceae</taxon>
        <taxon>Sesamum</taxon>
    </lineage>
</organism>
<name>A0AAW2J2Q7_SESRA</name>
<proteinExistence type="predicted"/>
<dbReference type="PANTHER" id="PTHR48258">
    <property type="entry name" value="DUF4218 DOMAIN-CONTAINING PROTEIN-RELATED"/>
    <property type="match status" value="1"/>
</dbReference>
<evidence type="ECO:0000313" key="1">
    <source>
        <dbReference type="EMBL" id="KAL0288296.1"/>
    </source>
</evidence>
<sequence length="428" mass="49896">MMRAALMWTINDFSAYRMLLSWSTAGIMGYPICMDNTRAFHLQHGRKACNFNCHRQFLKAGHPYRRNKKAFTKGRVEKNEAPPRANGEEVWHSMCYFKSAIEEPLSYPPGYGTEHKWKKEGKTKDNLNARKDIENICDRLGIAVSGDRLESMTKAVYKLDRDQKRKIFEWIKSLRFPDGYTSNLGRCVDLNELKLHRMKSHDCHVFMERLIATTFREILPEFVWNALTKVPLFFEENGKEQSSCRGFNCEAYIVEEISTFTTQYFEPDVIFKKRRPGRNDDGLNNENIEHMSIFNHPSRPHGASKMRYLIGEERHVAETYIVANCPEAHPYYEAFLQDLYERYDVDTVDIDGIVAMQFLPWFKTYIADPSNRVTDLILKMLAWGPSQQVLTWPAYFINGYNFHTLTHGEEKSTMNSGILCEKLKLLGL</sequence>
<protein>
    <submittedName>
        <fullName evidence="1">Uncharacterized protein</fullName>
    </submittedName>
</protein>
<dbReference type="AlphaFoldDB" id="A0AAW2J2Q7"/>
<comment type="caution">
    <text evidence="1">The sequence shown here is derived from an EMBL/GenBank/DDBJ whole genome shotgun (WGS) entry which is preliminary data.</text>
</comment>